<evidence type="ECO:0000313" key="6">
    <source>
        <dbReference type="EMBL" id="CAK1544274.1"/>
    </source>
</evidence>
<dbReference type="PANTHER" id="PTHR12606">
    <property type="entry name" value="SENTRIN/SUMO-SPECIFIC PROTEASE"/>
    <property type="match status" value="1"/>
</dbReference>
<proteinExistence type="inferred from homology"/>
<keyword evidence="4" id="KW-0788">Thiol protease</keyword>
<dbReference type="GO" id="GO:0080090">
    <property type="term" value="P:regulation of primary metabolic process"/>
    <property type="evidence" value="ECO:0007669"/>
    <property type="project" value="UniProtKB-ARBA"/>
</dbReference>
<comment type="similarity">
    <text evidence="1">Belongs to the peptidase C48 family.</text>
</comment>
<gene>
    <name evidence="6" type="ORF">LNINA_LOCUS4035</name>
</gene>
<accession>A0AAV1J6M3</accession>
<dbReference type="PANTHER" id="PTHR12606:SF141">
    <property type="entry name" value="GH15225P-RELATED"/>
    <property type="match status" value="1"/>
</dbReference>
<dbReference type="InterPro" id="IPR003653">
    <property type="entry name" value="Peptidase_C48_C"/>
</dbReference>
<dbReference type="Gene3D" id="3.40.395.10">
    <property type="entry name" value="Adenoviral Proteinase, Chain A"/>
    <property type="match status" value="1"/>
</dbReference>
<evidence type="ECO:0000256" key="3">
    <source>
        <dbReference type="ARBA" id="ARBA00022801"/>
    </source>
</evidence>
<dbReference type="GO" id="GO:0016929">
    <property type="term" value="F:deSUMOylase activity"/>
    <property type="evidence" value="ECO:0007669"/>
    <property type="project" value="TreeGrafter"/>
</dbReference>
<dbReference type="InterPro" id="IPR038765">
    <property type="entry name" value="Papain-like_cys_pep_sf"/>
</dbReference>
<dbReference type="GO" id="GO:0016926">
    <property type="term" value="P:protein desumoylation"/>
    <property type="evidence" value="ECO:0007669"/>
    <property type="project" value="TreeGrafter"/>
</dbReference>
<dbReference type="GO" id="GO:0060255">
    <property type="term" value="P:regulation of macromolecule metabolic process"/>
    <property type="evidence" value="ECO:0007669"/>
    <property type="project" value="UniProtKB-ARBA"/>
</dbReference>
<evidence type="ECO:0000256" key="4">
    <source>
        <dbReference type="ARBA" id="ARBA00022807"/>
    </source>
</evidence>
<organism evidence="6 7">
    <name type="scientific">Leptosia nina</name>
    <dbReference type="NCBI Taxonomy" id="320188"/>
    <lineage>
        <taxon>Eukaryota</taxon>
        <taxon>Metazoa</taxon>
        <taxon>Ecdysozoa</taxon>
        <taxon>Arthropoda</taxon>
        <taxon>Hexapoda</taxon>
        <taxon>Insecta</taxon>
        <taxon>Pterygota</taxon>
        <taxon>Neoptera</taxon>
        <taxon>Endopterygota</taxon>
        <taxon>Lepidoptera</taxon>
        <taxon>Glossata</taxon>
        <taxon>Ditrysia</taxon>
        <taxon>Papilionoidea</taxon>
        <taxon>Pieridae</taxon>
        <taxon>Pierinae</taxon>
        <taxon>Leptosia</taxon>
    </lineage>
</organism>
<dbReference type="GO" id="GO:0005634">
    <property type="term" value="C:nucleus"/>
    <property type="evidence" value="ECO:0007669"/>
    <property type="project" value="TreeGrafter"/>
</dbReference>
<keyword evidence="2" id="KW-0645">Protease</keyword>
<dbReference type="EMBL" id="CAVLEF010000005">
    <property type="protein sequence ID" value="CAK1544274.1"/>
    <property type="molecule type" value="Genomic_DNA"/>
</dbReference>
<sequence length="678" mass="78276">MSSIVSYVRYIMGSWLEDNRNKINLKRDRSQENEYSPIGGLKRLKAIPKTIYPETMSSKDELEDSSRTYKNVRIVPIEIEDEQPTTSTPYERGNKENRIRAIPMRLVGRQNGSLSPVKSRKNNPSHPIHALVLDNDEDEEEVTLVEPQPSQKKTPQLYINVNDDDENYDKDVVFVKTISPARKPLKLFPLDDTDLAKFMEPKISKYSQYRKIVDKGSPRSSSLPRNNYGISKAYKKPSTTSLPNWLREKTKYNQEVKSSRDSILLKLFDVDEKNNFRELIEKMSQLDNSVYRKPVDIINLADETASFRLTKKTQRNSLNEIKRMERDFKLNKGHESTIEYDPITVASINSSDSDVEVVPSESSASSTRINPINTLRDSFKDRKVTSGDYLATLDTKYNNKKKETQQKINDARRESDIISKVNHEQSLAHLRNKLKYELCIEESLIVEDQPSVELPPLTPEQENLVSKAMGPGPQGQVLIEKFNLRITRRDLQTLSGLNWLNDEVINFYMNLLMQRCSERKDLPQVYAANTFFYPKLMQSGQAGLRRWTRKVDIFAHDLMVVPVHLGIHWCMSIIDFREKKISYLDSMGGKNQAALNALLQYLRDEHKDKKGQPFDDNGWKTESLKDIPQQMNGSDCGMFACTFAEFSCRNAPYTFTQIHMPYLRRKAVFEILQGKLLL</sequence>
<dbReference type="AlphaFoldDB" id="A0AAV1J6M3"/>
<evidence type="ECO:0000259" key="5">
    <source>
        <dbReference type="PROSITE" id="PS50600"/>
    </source>
</evidence>
<reference evidence="6 7" key="1">
    <citation type="submission" date="2023-11" db="EMBL/GenBank/DDBJ databases">
        <authorList>
            <person name="Okamura Y."/>
        </authorList>
    </citation>
    <scope>NUCLEOTIDE SEQUENCE [LARGE SCALE GENOMIC DNA]</scope>
</reference>
<dbReference type="PROSITE" id="PS50600">
    <property type="entry name" value="ULP_PROTEASE"/>
    <property type="match status" value="1"/>
</dbReference>
<dbReference type="GO" id="GO:0006508">
    <property type="term" value="P:proteolysis"/>
    <property type="evidence" value="ECO:0007669"/>
    <property type="project" value="UniProtKB-KW"/>
</dbReference>
<dbReference type="Proteomes" id="UP001497472">
    <property type="component" value="Unassembled WGS sequence"/>
</dbReference>
<evidence type="ECO:0000256" key="2">
    <source>
        <dbReference type="ARBA" id="ARBA00022670"/>
    </source>
</evidence>
<dbReference type="Pfam" id="PF02902">
    <property type="entry name" value="Peptidase_C48"/>
    <property type="match status" value="1"/>
</dbReference>
<feature type="domain" description="Ubiquitin-like protease family profile" evidence="5">
    <location>
        <begin position="484"/>
        <end position="647"/>
    </location>
</feature>
<keyword evidence="3" id="KW-0378">Hydrolase</keyword>
<name>A0AAV1J6M3_9NEOP</name>
<comment type="caution">
    <text evidence="6">The sequence shown here is derived from an EMBL/GenBank/DDBJ whole genome shotgun (WGS) entry which is preliminary data.</text>
</comment>
<evidence type="ECO:0000256" key="1">
    <source>
        <dbReference type="ARBA" id="ARBA00005234"/>
    </source>
</evidence>
<evidence type="ECO:0000313" key="7">
    <source>
        <dbReference type="Proteomes" id="UP001497472"/>
    </source>
</evidence>
<keyword evidence="7" id="KW-1185">Reference proteome</keyword>
<dbReference type="SUPFAM" id="SSF54001">
    <property type="entry name" value="Cysteine proteinases"/>
    <property type="match status" value="1"/>
</dbReference>
<dbReference type="FunFam" id="3.40.395.10:FF:000001">
    <property type="entry name" value="Sentrin-specific protease 1"/>
    <property type="match status" value="1"/>
</dbReference>
<protein>
    <recommendedName>
        <fullName evidence="5">Ubiquitin-like protease family profile domain-containing protein</fullName>
    </recommendedName>
</protein>